<proteinExistence type="predicted"/>
<dbReference type="AlphaFoldDB" id="A0A3N4IE50"/>
<evidence type="ECO:0000259" key="2">
    <source>
        <dbReference type="Pfam" id="PF24476"/>
    </source>
</evidence>
<gene>
    <name evidence="3" type="ORF">BJ508DRAFT_360181</name>
</gene>
<dbReference type="Pfam" id="PF24476">
    <property type="entry name" value="DUF7580"/>
    <property type="match status" value="1"/>
</dbReference>
<evidence type="ECO:0000313" key="4">
    <source>
        <dbReference type="Proteomes" id="UP000275078"/>
    </source>
</evidence>
<evidence type="ECO:0000256" key="1">
    <source>
        <dbReference type="SAM" id="MobiDB-lite"/>
    </source>
</evidence>
<dbReference type="Proteomes" id="UP000275078">
    <property type="component" value="Unassembled WGS sequence"/>
</dbReference>
<accession>A0A3N4IE50</accession>
<dbReference type="PANTHER" id="PTHR35186">
    <property type="entry name" value="ANK_REP_REGION DOMAIN-CONTAINING PROTEIN"/>
    <property type="match status" value="1"/>
</dbReference>
<dbReference type="STRING" id="1160509.A0A3N4IE50"/>
<protein>
    <recommendedName>
        <fullName evidence="2">DUF7580 domain-containing protein</fullName>
    </recommendedName>
</protein>
<evidence type="ECO:0000313" key="3">
    <source>
        <dbReference type="EMBL" id="RPA83846.1"/>
    </source>
</evidence>
<dbReference type="EMBL" id="ML119662">
    <property type="protein sequence ID" value="RPA83846.1"/>
    <property type="molecule type" value="Genomic_DNA"/>
</dbReference>
<dbReference type="OrthoDB" id="3565018at2759"/>
<sequence length="546" mass="61128">MREAMEGLKKIVNYDKIIPLVEHNGGGFDRAKAVLELKRMKFCFSKKKHLKVKELAEYNQQLTDILCCCNNIIPIPEVSRRTSRSDPLSVFEKIRQNGSQIYSALKRHMLCSSGDCEDHRVCLSVEANREHKLGSHLNFLFLFTRADKADKTPPIQYLKIDRVSENEKEKAANKIADATHVSSQNLETKDASRGLNLDFNFSASPTAGSEQSLRPEIRTGRSLTKLVKSVKVSFKRSTSSSTTASTGSSTFSMLTASTTVSNCSTVYSQETSKTSTTSCSEKTVVEHFEHIHLQPPDYIKDLCTTIHGCPVDGDLGVIGDEYNRRFRLIKATSRKQQCEFPELVPFSELAGKVQIDRENRFLMAAHIASMLLQAHSTPWLPVDWSRKDICFFTTGSSIYSNIPYISSSLDPSTSADDRDQYAEMSEEDREDVTRDSIRTLGIVITELIIGKNICSAAPQVEAKEAKPSFQYSRPDHNAVLPRSQKWVNKVGAEAGPEIADVVSRCLHSTLGPTPNLSDKRFRRAIYEGVIRPLLDATAPWPEVFEF</sequence>
<keyword evidence="4" id="KW-1185">Reference proteome</keyword>
<name>A0A3N4IE50_ASCIM</name>
<feature type="domain" description="DUF7580" evidence="2">
    <location>
        <begin position="345"/>
        <end position="538"/>
    </location>
</feature>
<feature type="region of interest" description="Disordered" evidence="1">
    <location>
        <begin position="409"/>
        <end position="432"/>
    </location>
</feature>
<reference evidence="3 4" key="1">
    <citation type="journal article" date="2018" name="Nat. Ecol. Evol.">
        <title>Pezizomycetes genomes reveal the molecular basis of ectomycorrhizal truffle lifestyle.</title>
        <authorList>
            <person name="Murat C."/>
            <person name="Payen T."/>
            <person name="Noel B."/>
            <person name="Kuo A."/>
            <person name="Morin E."/>
            <person name="Chen J."/>
            <person name="Kohler A."/>
            <person name="Krizsan K."/>
            <person name="Balestrini R."/>
            <person name="Da Silva C."/>
            <person name="Montanini B."/>
            <person name="Hainaut M."/>
            <person name="Levati E."/>
            <person name="Barry K.W."/>
            <person name="Belfiori B."/>
            <person name="Cichocki N."/>
            <person name="Clum A."/>
            <person name="Dockter R.B."/>
            <person name="Fauchery L."/>
            <person name="Guy J."/>
            <person name="Iotti M."/>
            <person name="Le Tacon F."/>
            <person name="Lindquist E.A."/>
            <person name="Lipzen A."/>
            <person name="Malagnac F."/>
            <person name="Mello A."/>
            <person name="Molinier V."/>
            <person name="Miyauchi S."/>
            <person name="Poulain J."/>
            <person name="Riccioni C."/>
            <person name="Rubini A."/>
            <person name="Sitrit Y."/>
            <person name="Splivallo R."/>
            <person name="Traeger S."/>
            <person name="Wang M."/>
            <person name="Zifcakova L."/>
            <person name="Wipf D."/>
            <person name="Zambonelli A."/>
            <person name="Paolocci F."/>
            <person name="Nowrousian M."/>
            <person name="Ottonello S."/>
            <person name="Baldrian P."/>
            <person name="Spatafora J.W."/>
            <person name="Henrissat B."/>
            <person name="Nagy L.G."/>
            <person name="Aury J.M."/>
            <person name="Wincker P."/>
            <person name="Grigoriev I.V."/>
            <person name="Bonfante P."/>
            <person name="Martin F.M."/>
        </authorList>
    </citation>
    <scope>NUCLEOTIDE SEQUENCE [LARGE SCALE GENOMIC DNA]</scope>
    <source>
        <strain evidence="3 4">RN42</strain>
    </source>
</reference>
<dbReference type="InterPro" id="IPR056002">
    <property type="entry name" value="DUF7580"/>
</dbReference>
<dbReference type="PANTHER" id="PTHR35186:SF4">
    <property type="entry name" value="PRION-INHIBITION AND PROPAGATION HELO DOMAIN-CONTAINING PROTEIN"/>
    <property type="match status" value="1"/>
</dbReference>
<organism evidence="3 4">
    <name type="scientific">Ascobolus immersus RN42</name>
    <dbReference type="NCBI Taxonomy" id="1160509"/>
    <lineage>
        <taxon>Eukaryota</taxon>
        <taxon>Fungi</taxon>
        <taxon>Dikarya</taxon>
        <taxon>Ascomycota</taxon>
        <taxon>Pezizomycotina</taxon>
        <taxon>Pezizomycetes</taxon>
        <taxon>Pezizales</taxon>
        <taxon>Ascobolaceae</taxon>
        <taxon>Ascobolus</taxon>
    </lineage>
</organism>